<gene>
    <name evidence="4" type="ORF">PACLA_8A049268</name>
</gene>
<evidence type="ECO:0000256" key="2">
    <source>
        <dbReference type="ARBA" id="ARBA00043879"/>
    </source>
</evidence>
<dbReference type="EMBL" id="CACRXK020006168">
    <property type="protein sequence ID" value="CAB4008595.1"/>
    <property type="molecule type" value="Genomic_DNA"/>
</dbReference>
<evidence type="ECO:0000256" key="3">
    <source>
        <dbReference type="SAM" id="MobiDB-lite"/>
    </source>
</evidence>
<dbReference type="Gene3D" id="1.10.472.80">
    <property type="entry name" value="Ypt/Rab-GAP domain of gyp1p, domain 3"/>
    <property type="match status" value="1"/>
</dbReference>
<keyword evidence="1" id="KW-0343">GTPase activation</keyword>
<reference evidence="4" key="1">
    <citation type="submission" date="2020-04" db="EMBL/GenBank/DDBJ databases">
        <authorList>
            <person name="Alioto T."/>
            <person name="Alioto T."/>
            <person name="Gomez Garrido J."/>
        </authorList>
    </citation>
    <scope>NUCLEOTIDE SEQUENCE</scope>
    <source>
        <strain evidence="4">A484AB</strain>
    </source>
</reference>
<feature type="region of interest" description="Disordered" evidence="3">
    <location>
        <begin position="30"/>
        <end position="78"/>
    </location>
</feature>
<dbReference type="GO" id="GO:0071889">
    <property type="term" value="F:14-3-3 protein binding"/>
    <property type="evidence" value="ECO:0007669"/>
    <property type="project" value="UniProtKB-ARBA"/>
</dbReference>
<dbReference type="SMART" id="SM00164">
    <property type="entry name" value="TBC"/>
    <property type="match status" value="1"/>
</dbReference>
<evidence type="ECO:0000313" key="5">
    <source>
        <dbReference type="Proteomes" id="UP001152795"/>
    </source>
</evidence>
<protein>
    <submittedName>
        <fullName evidence="4">TBC1 domain family member 22B</fullName>
    </submittedName>
</protein>
<dbReference type="Gene3D" id="1.10.8.270">
    <property type="entry name" value="putative rabgap domain of human tbc1 domain family member 14 like domains"/>
    <property type="match status" value="1"/>
</dbReference>
<name>A0A7D9ILD6_PARCT</name>
<keyword evidence="5" id="KW-1185">Reference proteome</keyword>
<comment type="caution">
    <text evidence="4">The sequence shown here is derived from an EMBL/GenBank/DDBJ whole genome shotgun (WGS) entry which is preliminary data.</text>
</comment>
<dbReference type="FunFam" id="1.10.472.80:FF:000001">
    <property type="entry name" value="TBC1 domain family member 22B"/>
    <property type="match status" value="1"/>
</dbReference>
<proteinExistence type="predicted"/>
<dbReference type="PROSITE" id="PS50086">
    <property type="entry name" value="TBC_RABGAP"/>
    <property type="match status" value="1"/>
</dbReference>
<dbReference type="InterPro" id="IPR035969">
    <property type="entry name" value="Rab-GAP_TBC_sf"/>
</dbReference>
<dbReference type="FunFam" id="1.10.8.270:FF:000004">
    <property type="entry name" value="TBC1 domain family, member 22B"/>
    <property type="match status" value="1"/>
</dbReference>
<dbReference type="GO" id="GO:0005096">
    <property type="term" value="F:GTPase activator activity"/>
    <property type="evidence" value="ECO:0007669"/>
    <property type="project" value="UniProtKB-KW"/>
</dbReference>
<evidence type="ECO:0000256" key="1">
    <source>
        <dbReference type="ARBA" id="ARBA00022468"/>
    </source>
</evidence>
<dbReference type="Proteomes" id="UP001152795">
    <property type="component" value="Unassembled WGS sequence"/>
</dbReference>
<organism evidence="4 5">
    <name type="scientific">Paramuricea clavata</name>
    <name type="common">Red gorgonian</name>
    <name type="synonym">Violescent sea-whip</name>
    <dbReference type="NCBI Taxonomy" id="317549"/>
    <lineage>
        <taxon>Eukaryota</taxon>
        <taxon>Metazoa</taxon>
        <taxon>Cnidaria</taxon>
        <taxon>Anthozoa</taxon>
        <taxon>Octocorallia</taxon>
        <taxon>Malacalcyonacea</taxon>
        <taxon>Plexauridae</taxon>
        <taxon>Paramuricea</taxon>
    </lineage>
</organism>
<dbReference type="OrthoDB" id="26371at2759"/>
<dbReference type="AlphaFoldDB" id="A0A7D9ILD6"/>
<feature type="region of interest" description="Disordered" evidence="3">
    <location>
        <begin position="139"/>
        <end position="170"/>
    </location>
</feature>
<comment type="function">
    <text evidence="2">May act as a GTPase-activating protein for Rab family protein(s).</text>
</comment>
<accession>A0A7D9ILD6</accession>
<feature type="compositionally biased region" description="Low complexity" evidence="3">
    <location>
        <begin position="57"/>
        <end position="77"/>
    </location>
</feature>
<dbReference type="Pfam" id="PF00566">
    <property type="entry name" value="RabGAP-TBC"/>
    <property type="match status" value="1"/>
</dbReference>
<evidence type="ECO:0000313" key="4">
    <source>
        <dbReference type="EMBL" id="CAB4008595.1"/>
    </source>
</evidence>
<dbReference type="PANTHER" id="PTHR22957">
    <property type="entry name" value="TBC1 DOMAIN FAMILY MEMBER GTPASE-ACTIVATING PROTEIN"/>
    <property type="match status" value="1"/>
</dbReference>
<dbReference type="SUPFAM" id="SSF47923">
    <property type="entry name" value="Ypt/Rab-GAP domain of gyp1p"/>
    <property type="match status" value="2"/>
</dbReference>
<dbReference type="InterPro" id="IPR000195">
    <property type="entry name" value="Rab-GAP-TBC_dom"/>
</dbReference>
<dbReference type="PANTHER" id="PTHR22957:SF26">
    <property type="entry name" value="LD44506P"/>
    <property type="match status" value="1"/>
</dbReference>
<sequence length="508" mass="58335">MSDAAKNRVLVLGAQFNRVEKSGTLPVQEKKSFWKRNTNKLPGSIKAVQSKGSQDHPTSPSSSGSPSPPGNTISSNPEKMRGKIQSFEDYTSKTHDAWCEDDDDVEKVGERVGSVIIQEPTVKVIRGGDIRTGILSRMKKKHNHANDVRPRQAPSSSNKEHTVQPKPLPLPPHAEIQLELQEQEMLKLERFGKILAGPTTDLVILRQYSWSGIPAQVRPTTWQLLSGYLPVNIDRRQSVLDRKRQEYYNLLKQYYDTRHEDIHQDTFRQIHIDIPRTNPLIPLFQQPAVQETFERILYIWAIRHPASGYVQGINDLVTPFFVVFLSAFTDGELETYDVSKLSKDALNTIEADSFWCLGKLLDGIQDNYTFAQPGIQHKIHALKDLIQRVDAPLHHHLIKHNVEYLQFSFRWMNNLLMRELPLRCTIRLWDTYLSEAEGFSKFHLYVCAAFLMKYSERIREESDFQSLLILLQNLPTGNWGYKDVELLVAEAFKLKSLFGEAPKHLQSR</sequence>